<gene>
    <name evidence="2" type="ORF">HAND1043_LOCUS11137</name>
</gene>
<evidence type="ECO:0000313" key="2">
    <source>
        <dbReference type="EMBL" id="CAD8744642.1"/>
    </source>
</evidence>
<evidence type="ECO:0000259" key="1">
    <source>
        <dbReference type="Pfam" id="PF13369"/>
    </source>
</evidence>
<dbReference type="PANTHER" id="PTHR31350">
    <property type="entry name" value="SI:DKEY-261L7.2"/>
    <property type="match status" value="1"/>
</dbReference>
<dbReference type="InterPro" id="IPR032698">
    <property type="entry name" value="SirB1_N"/>
</dbReference>
<name>A0A7S0TW98_HEMAN</name>
<dbReference type="EMBL" id="HBFK01018051">
    <property type="protein sequence ID" value="CAD8744642.1"/>
    <property type="molecule type" value="Transcribed_RNA"/>
</dbReference>
<accession>A0A7S0TW98</accession>
<dbReference type="Pfam" id="PF13369">
    <property type="entry name" value="Transglut_core2"/>
    <property type="match status" value="1"/>
</dbReference>
<feature type="domain" description="Protein SirB1 N-terminal" evidence="1">
    <location>
        <begin position="2"/>
        <end position="135"/>
    </location>
</feature>
<dbReference type="PANTHER" id="PTHR31350:SF21">
    <property type="entry name" value="F-BOX ONLY PROTEIN 21"/>
    <property type="match status" value="1"/>
</dbReference>
<reference evidence="2" key="1">
    <citation type="submission" date="2021-01" db="EMBL/GenBank/DDBJ databases">
        <authorList>
            <person name="Corre E."/>
            <person name="Pelletier E."/>
            <person name="Niang G."/>
            <person name="Scheremetjew M."/>
            <person name="Finn R."/>
            <person name="Kale V."/>
            <person name="Holt S."/>
            <person name="Cochrane G."/>
            <person name="Meng A."/>
            <person name="Brown T."/>
            <person name="Cohen L."/>
        </authorList>
    </citation>
    <scope>NUCLEOTIDE SEQUENCE</scope>
    <source>
        <strain evidence="2">CCMP441</strain>
    </source>
</reference>
<protein>
    <recommendedName>
        <fullName evidence="1">Protein SirB1 N-terminal domain-containing protein</fullName>
    </recommendedName>
</protein>
<dbReference type="AlphaFoldDB" id="A0A7S0TW98"/>
<proteinExistence type="predicted"/>
<organism evidence="2">
    <name type="scientific">Hemiselmis andersenii</name>
    <name type="common">Cryptophyte alga</name>
    <dbReference type="NCBI Taxonomy" id="464988"/>
    <lineage>
        <taxon>Eukaryota</taxon>
        <taxon>Cryptophyceae</taxon>
        <taxon>Cryptomonadales</taxon>
        <taxon>Hemiselmidaceae</taxon>
        <taxon>Hemiselmis</taxon>
    </lineage>
</organism>
<sequence>MQVVAAINRVMFDELGFKGNEGEYYDPRNSFVTEVLRRRMGIPITLALVYVCVAERLGLRVQGVNAPSHFLLRVRDTMGGGTGGDGHYFIDVFNKGKVMSLDGVQVLLTALGWAPFGRIQLPECPPRSLFARMLRNLTAVYQAAGQTSSFILCLSQLLEVVRATDGESVEHYEQQIDEYRWTSSARILNP</sequence>